<organismHost>
    <name type="scientific">Lithobates pipiens</name>
    <name type="common">Northern leopard frog</name>
    <name type="synonym">Rana pipiens</name>
    <dbReference type="NCBI Taxonomy" id="8404"/>
</organismHost>
<keyword evidence="3" id="KW-1185">Reference proteome</keyword>
<dbReference type="GeneID" id="1732691"/>
<evidence type="ECO:0000313" key="2">
    <source>
        <dbReference type="EMBL" id="AAF86939.1"/>
    </source>
</evidence>
<accession>Q9IIG8</accession>
<evidence type="ECO:0000313" key="3">
    <source>
        <dbReference type="Proteomes" id="UP000009247"/>
    </source>
</evidence>
<name>Q9IIG8_ADEF1</name>
<evidence type="ECO:0000256" key="1">
    <source>
        <dbReference type="SAM" id="MobiDB-lite"/>
    </source>
</evidence>
<proteinExistence type="predicted"/>
<reference evidence="2 3" key="1">
    <citation type="journal article" date="2000" name="J. Gen. Virol.">
        <title>DNA sequence of frog adenovirus.</title>
        <authorList>
            <person name="Davison A.J."/>
            <person name="Wright K.M."/>
            <person name="Harrach B."/>
        </authorList>
    </citation>
    <scope>NUCLEOTIDE SEQUENCE [LARGE SCALE GENOMIC DNA]</scope>
    <source>
        <strain evidence="3">ATCC VR-896</strain>
    </source>
</reference>
<feature type="region of interest" description="Disordered" evidence="1">
    <location>
        <begin position="152"/>
        <end position="174"/>
    </location>
</feature>
<dbReference type="RefSeq" id="NP_062450.1">
    <property type="nucleotide sequence ID" value="NC_002501.1"/>
</dbReference>
<feature type="compositionally biased region" description="Acidic residues" evidence="1">
    <location>
        <begin position="161"/>
        <end position="172"/>
    </location>
</feature>
<dbReference type="EMBL" id="AF224336">
    <property type="protein sequence ID" value="AAF86939.1"/>
    <property type="molecule type" value="Genomic_DNA"/>
</dbReference>
<sequence length="305" mass="34795">MATSSPIPAGLVRVFRRISPFLRSSTTPLSTPQQQSKRWESHKKDCRAVNCITKSVSLKNVVFEADGPVENDDSIVFLHRFVYKGPKSGHVFPLLETNVFFSFAKNNDVIIAVSCSCLTPFSDSCFALNMPLFCKAVMLYNDGTYQLEAAGDSQDTSSSLEEQEEEEDENENVEQHQTALQTLQLAKDSYNRPFCQFCFKPEIMCSCVLLPMSKHEIKKICGFIPRCRYCKEEKMMCTCGLNLFYLIKFYRSLINHGRISKNLWDFKKIAYLKRCNASVCYNCSMLLSFCVCPSDKQVTYPSTWS</sequence>
<dbReference type="Proteomes" id="UP000009247">
    <property type="component" value="Segment"/>
</dbReference>
<dbReference type="KEGG" id="vg:1732691"/>
<organism evidence="2 3">
    <name type="scientific">Frog adenovirus 1 (strain ATCC VR-896)</name>
    <name type="common">FrAdV-1</name>
    <dbReference type="NCBI Taxonomy" id="114102"/>
    <lineage>
        <taxon>Viruses</taxon>
        <taxon>Varidnaviria</taxon>
        <taxon>Bamfordvirae</taxon>
        <taxon>Preplasmiviricota</taxon>
        <taxon>Polisuviricotina</taxon>
        <taxon>Pharingeaviricetes</taxon>
        <taxon>Rowavirales</taxon>
        <taxon>Adenoviridae</taxon>
        <taxon>Siadenovirus</taxon>
        <taxon>Siadenovirus ranae</taxon>
        <taxon>Frog adenovirus</taxon>
    </lineage>
</organism>
<protein>
    <submittedName>
        <fullName evidence="2">E3</fullName>
    </submittedName>
</protein>
<dbReference type="OrthoDB" id="16290at10239"/>